<evidence type="ECO:0000256" key="1">
    <source>
        <dbReference type="ARBA" id="ARBA00023239"/>
    </source>
</evidence>
<feature type="compositionally biased region" description="Polar residues" evidence="2">
    <location>
        <begin position="1"/>
        <end position="14"/>
    </location>
</feature>
<feature type="domain" description="Phosphomevalonate dehydratase small subunit-like" evidence="3">
    <location>
        <begin position="31"/>
        <end position="115"/>
    </location>
</feature>
<protein>
    <submittedName>
        <fullName evidence="4">DUF126 domain-containing protein</fullName>
    </submittedName>
</protein>
<evidence type="ECO:0000313" key="4">
    <source>
        <dbReference type="EMBL" id="MDS1271136.1"/>
    </source>
</evidence>
<dbReference type="RefSeq" id="WP_310912680.1">
    <property type="nucleotide sequence ID" value="NZ_JAVLVT010000005.1"/>
</dbReference>
<evidence type="ECO:0000259" key="3">
    <source>
        <dbReference type="Pfam" id="PF01989"/>
    </source>
</evidence>
<evidence type="ECO:0000256" key="2">
    <source>
        <dbReference type="SAM" id="MobiDB-lite"/>
    </source>
</evidence>
<keyword evidence="5" id="KW-1185">Reference proteome</keyword>
<dbReference type="PANTHER" id="PTHR36577">
    <property type="entry name" value="DUF521 DOMAIN PROTEIN (AFU_ORTHOLOGUE AFUA_6G00490)"/>
    <property type="match status" value="1"/>
</dbReference>
<dbReference type="Gene3D" id="3.50.30.10">
    <property type="entry name" value="Phosphohistidine domain"/>
    <property type="match status" value="1"/>
</dbReference>
<reference evidence="5" key="1">
    <citation type="submission" date="2023-07" db="EMBL/GenBank/DDBJ databases">
        <title>Novel species in the genus Lipingzhangella isolated from Sambhar Salt Lake.</title>
        <authorList>
            <person name="Jiya N."/>
            <person name="Kajale S."/>
            <person name="Sharma A."/>
        </authorList>
    </citation>
    <scope>NUCLEOTIDE SEQUENCE [LARGE SCALE GENOMIC DNA]</scope>
    <source>
        <strain evidence="5">LS1_29</strain>
    </source>
</reference>
<dbReference type="CDD" id="cd01356">
    <property type="entry name" value="AcnX_swivel"/>
    <property type="match status" value="1"/>
</dbReference>
<accession>A0ABU2H753</accession>
<dbReference type="PANTHER" id="PTHR36577:SF3">
    <property type="entry name" value="DUF521 DOMAIN PROTEIN (AFU_ORTHOLOGUE AFUA_6G00490)"/>
    <property type="match status" value="1"/>
</dbReference>
<dbReference type="Pfam" id="PF01989">
    <property type="entry name" value="AcnX_swivel_put"/>
    <property type="match status" value="1"/>
</dbReference>
<dbReference type="SUPFAM" id="SSF52016">
    <property type="entry name" value="LeuD/IlvD-like"/>
    <property type="match status" value="1"/>
</dbReference>
<gene>
    <name evidence="4" type="ORF">RIF23_12605</name>
</gene>
<comment type="caution">
    <text evidence="4">The sequence shown here is derived from an EMBL/GenBank/DDBJ whole genome shotgun (WGS) entry which is preliminary data.</text>
</comment>
<evidence type="ECO:0000313" key="5">
    <source>
        <dbReference type="Proteomes" id="UP001250214"/>
    </source>
</evidence>
<dbReference type="Proteomes" id="UP001250214">
    <property type="component" value="Unassembled WGS sequence"/>
</dbReference>
<feature type="region of interest" description="Disordered" evidence="2">
    <location>
        <begin position="1"/>
        <end position="21"/>
    </location>
</feature>
<keyword evidence="1" id="KW-0456">Lyase</keyword>
<organism evidence="4 5">
    <name type="scientific">Lipingzhangella rawalii</name>
    <dbReference type="NCBI Taxonomy" id="2055835"/>
    <lineage>
        <taxon>Bacteria</taxon>
        <taxon>Bacillati</taxon>
        <taxon>Actinomycetota</taxon>
        <taxon>Actinomycetes</taxon>
        <taxon>Streptosporangiales</taxon>
        <taxon>Nocardiopsidaceae</taxon>
        <taxon>Lipingzhangella</taxon>
    </lineage>
</organism>
<dbReference type="EMBL" id="JAVLVT010000005">
    <property type="protein sequence ID" value="MDS1271136.1"/>
    <property type="molecule type" value="Genomic_DNA"/>
</dbReference>
<name>A0ABU2H753_9ACTN</name>
<dbReference type="InterPro" id="IPR002840">
    <property type="entry name" value="PMDh-S-like_dom"/>
</dbReference>
<sequence>MTSEPAASATQSRTLHPGQAHGPLLVLEAPLSLWGGMDPTTGRITDEHHPQYGAELAGRVVVLPSGRGSSSSSSVLAEAIRGGTAPAGLLLAEPDPILVLGALAAAELYGLAVPVVQLDPASYTSYTRLHDGVWLTVRAEAWTVHLRG</sequence>
<proteinExistence type="predicted"/>